<evidence type="ECO:0000313" key="3">
    <source>
        <dbReference type="Proteomes" id="UP000198963"/>
    </source>
</evidence>
<proteinExistence type="predicted"/>
<reference evidence="2 3" key="1">
    <citation type="submission" date="2016-10" db="EMBL/GenBank/DDBJ databases">
        <authorList>
            <person name="Varghese N."/>
            <person name="Submissions S."/>
        </authorList>
    </citation>
    <scope>NUCLEOTIDE SEQUENCE [LARGE SCALE GENOMIC DNA]</scope>
    <source>
        <strain evidence="2 3">RHA_55</strain>
    </source>
</reference>
<dbReference type="STRING" id="1249933.SAMN04489797_1201"/>
<dbReference type="RefSeq" id="WP_157724020.1">
    <property type="nucleotide sequence ID" value="NZ_LT629774.1"/>
</dbReference>
<accession>A0A1H1QQ67</accession>
<dbReference type="Proteomes" id="UP000198963">
    <property type="component" value="Chromosome I"/>
</dbReference>
<evidence type="ECO:0000256" key="1">
    <source>
        <dbReference type="SAM" id="SignalP"/>
    </source>
</evidence>
<evidence type="ECO:0000313" key="2">
    <source>
        <dbReference type="EMBL" id="SDS25620.1"/>
    </source>
</evidence>
<feature type="chain" id="PRO_5009257979" evidence="1">
    <location>
        <begin position="24"/>
        <end position="57"/>
    </location>
</feature>
<feature type="signal peptide" evidence="1">
    <location>
        <begin position="1"/>
        <end position="23"/>
    </location>
</feature>
<gene>
    <name evidence="2" type="ORF">SAMN04489797_1201</name>
</gene>
<keyword evidence="3" id="KW-1185">Reference proteome</keyword>
<keyword evidence="1" id="KW-0732">Signal</keyword>
<name>A0A1H1QQ67_9FLAO</name>
<organism evidence="2 3">
    <name type="scientific">Winogradskyella sediminis</name>
    <dbReference type="NCBI Taxonomy" id="1382466"/>
    <lineage>
        <taxon>Bacteria</taxon>
        <taxon>Pseudomonadati</taxon>
        <taxon>Bacteroidota</taxon>
        <taxon>Flavobacteriia</taxon>
        <taxon>Flavobacteriales</taxon>
        <taxon>Flavobacteriaceae</taxon>
        <taxon>Winogradskyella</taxon>
    </lineage>
</organism>
<dbReference type="EMBL" id="LT629774">
    <property type="protein sequence ID" value="SDS25620.1"/>
    <property type="molecule type" value="Genomic_DNA"/>
</dbReference>
<protein>
    <submittedName>
        <fullName evidence="2">Uncharacterized protein</fullName>
    </submittedName>
</protein>
<dbReference type="AlphaFoldDB" id="A0A1H1QQ67"/>
<sequence length="57" mass="6387">MKTLKITLALLAVLLLTVSGMKPKDVTINPDKPSYREYSPKDLMAIDKKKLKLQTQG</sequence>